<dbReference type="EMBL" id="CP019791">
    <property type="protein sequence ID" value="AQT67200.1"/>
    <property type="molecule type" value="Genomic_DNA"/>
</dbReference>
<dbReference type="GO" id="GO:0000155">
    <property type="term" value="F:phosphorelay sensor kinase activity"/>
    <property type="evidence" value="ECO:0007669"/>
    <property type="project" value="TreeGrafter"/>
</dbReference>
<feature type="domain" description="Histidine kinase" evidence="3">
    <location>
        <begin position="156"/>
        <end position="373"/>
    </location>
</feature>
<protein>
    <submittedName>
        <fullName evidence="4">Sensory histidine kinase AtoS</fullName>
    </submittedName>
</protein>
<dbReference type="Pfam" id="PF02518">
    <property type="entry name" value="HATPase_c"/>
    <property type="match status" value="1"/>
</dbReference>
<evidence type="ECO:0000256" key="1">
    <source>
        <dbReference type="ARBA" id="ARBA00022553"/>
    </source>
</evidence>
<dbReference type="InterPro" id="IPR035965">
    <property type="entry name" value="PAS-like_dom_sf"/>
</dbReference>
<evidence type="ECO:0000313" key="4">
    <source>
        <dbReference type="EMBL" id="AQT67200.1"/>
    </source>
</evidence>
<dbReference type="SUPFAM" id="SSF55874">
    <property type="entry name" value="ATPase domain of HSP90 chaperone/DNA topoisomerase II/histidine kinase"/>
    <property type="match status" value="1"/>
</dbReference>
<dbReference type="PANTHER" id="PTHR43547:SF2">
    <property type="entry name" value="HYBRID SIGNAL TRANSDUCTION HISTIDINE KINASE C"/>
    <property type="match status" value="1"/>
</dbReference>
<dbReference type="Gene3D" id="3.30.565.10">
    <property type="entry name" value="Histidine kinase-like ATPase, C-terminal domain"/>
    <property type="match status" value="1"/>
</dbReference>
<feature type="coiled-coil region" evidence="2">
    <location>
        <begin position="191"/>
        <end position="222"/>
    </location>
</feature>
<dbReference type="Pfam" id="PF13188">
    <property type="entry name" value="PAS_8"/>
    <property type="match status" value="1"/>
</dbReference>
<dbReference type="Proteomes" id="UP000189674">
    <property type="component" value="Chromosome"/>
</dbReference>
<dbReference type="SMART" id="SM00091">
    <property type="entry name" value="PAS"/>
    <property type="match status" value="1"/>
</dbReference>
<dbReference type="InterPro" id="IPR003594">
    <property type="entry name" value="HATPase_dom"/>
</dbReference>
<keyword evidence="2" id="KW-0175">Coiled coil</keyword>
<evidence type="ECO:0000259" key="3">
    <source>
        <dbReference type="PROSITE" id="PS50109"/>
    </source>
</evidence>
<dbReference type="RefSeq" id="WP_146659240.1">
    <property type="nucleotide sequence ID" value="NZ_CP019791.1"/>
</dbReference>
<accession>A0A1U9NHX1</accession>
<dbReference type="KEGG" id="alus:STSP2_00343"/>
<dbReference type="CDD" id="cd00130">
    <property type="entry name" value="PAS"/>
    <property type="match status" value="1"/>
</dbReference>
<dbReference type="InterPro" id="IPR000014">
    <property type="entry name" value="PAS"/>
</dbReference>
<keyword evidence="1" id="KW-0597">Phosphoprotein</keyword>
<proteinExistence type="predicted"/>
<dbReference type="SUPFAM" id="SSF55785">
    <property type="entry name" value="PYP-like sensor domain (PAS domain)"/>
    <property type="match status" value="1"/>
</dbReference>
<gene>
    <name evidence="4" type="ORF">STSP2_00343</name>
</gene>
<dbReference type="PROSITE" id="PS50109">
    <property type="entry name" value="HIS_KIN"/>
    <property type="match status" value="1"/>
</dbReference>
<organism evidence="4 5">
    <name type="scientific">Anaerohalosphaera lusitana</name>
    <dbReference type="NCBI Taxonomy" id="1936003"/>
    <lineage>
        <taxon>Bacteria</taxon>
        <taxon>Pseudomonadati</taxon>
        <taxon>Planctomycetota</taxon>
        <taxon>Phycisphaerae</taxon>
        <taxon>Sedimentisphaerales</taxon>
        <taxon>Anaerohalosphaeraceae</taxon>
        <taxon>Anaerohalosphaera</taxon>
    </lineage>
</organism>
<keyword evidence="4" id="KW-0418">Kinase</keyword>
<sequence>MSIQQTRTEFAPPDRAAAETIKSQVRTLQDCDFLHKLYDAVSEFVFIVNTHRQIIFANRAFLDFLGALDVEEIFGRRPGEVVGCIHARKNPAGCGTTNNCSACGAVNAVLTSINGKVSQQQCSITRETHGDDLELQIRTSPIKIGSQSFVVAAVSDISHENRRRILERIFFHDILNTAAALKLGTQGKFTSRTAKKAIAAAENNAARLIEEIRAQRDLLNAESGDLSINPESINSLSLLTDLRDTYHNPKGPAVILDPASQDIPLLTDPTIFSRVLRNMVKNAVEASDPDHRVTLGCTKNQTNARFTVHNPTHIPETDQLKIFQRSFTTKGKGRGLGTYSMKLLTERYLKGKVTFTSTPEKGTTFTAEIPLAT</sequence>
<dbReference type="Gene3D" id="3.30.450.20">
    <property type="entry name" value="PAS domain"/>
    <property type="match status" value="1"/>
</dbReference>
<keyword evidence="5" id="KW-1185">Reference proteome</keyword>
<evidence type="ECO:0000256" key="2">
    <source>
        <dbReference type="SAM" id="Coils"/>
    </source>
</evidence>
<dbReference type="OrthoDB" id="9792686at2"/>
<keyword evidence="4" id="KW-0808">Transferase</keyword>
<dbReference type="AlphaFoldDB" id="A0A1U9NHX1"/>
<reference evidence="5" key="1">
    <citation type="submission" date="2017-02" db="EMBL/GenBank/DDBJ databases">
        <title>Comparative genomics and description of representatives of a novel lineage of planctomycetes thriving in anoxic sediments.</title>
        <authorList>
            <person name="Spring S."/>
            <person name="Bunk B."/>
            <person name="Sproer C."/>
        </authorList>
    </citation>
    <scope>NUCLEOTIDE SEQUENCE [LARGE SCALE GENOMIC DNA]</scope>
    <source>
        <strain evidence="5">ST-NAGAB-D1</strain>
    </source>
</reference>
<dbReference type="PANTHER" id="PTHR43547">
    <property type="entry name" value="TWO-COMPONENT HISTIDINE KINASE"/>
    <property type="match status" value="1"/>
</dbReference>
<dbReference type="InterPro" id="IPR005467">
    <property type="entry name" value="His_kinase_dom"/>
</dbReference>
<evidence type="ECO:0000313" key="5">
    <source>
        <dbReference type="Proteomes" id="UP000189674"/>
    </source>
</evidence>
<dbReference type="STRING" id="1936003.STSP2_00343"/>
<dbReference type="SMART" id="SM00387">
    <property type="entry name" value="HATPase_c"/>
    <property type="match status" value="1"/>
</dbReference>
<name>A0A1U9NHX1_9BACT</name>
<dbReference type="InterPro" id="IPR036890">
    <property type="entry name" value="HATPase_C_sf"/>
</dbReference>